<dbReference type="RefSeq" id="WP_224612737.1">
    <property type="nucleotide sequence ID" value="NZ_JAIQXV010000034.1"/>
</dbReference>
<gene>
    <name evidence="1" type="ORF">ACFP90_25515</name>
</gene>
<sequence length="60" mass="6484">MTSVVANEATTRVAQSLQGQGHDSLVADRAAAGVTNICALADSSSDHHHVRPTRRRDCWR</sequence>
<dbReference type="Proteomes" id="UP001596317">
    <property type="component" value="Unassembled WGS sequence"/>
</dbReference>
<evidence type="ECO:0000313" key="1">
    <source>
        <dbReference type="EMBL" id="MFC6663392.1"/>
    </source>
</evidence>
<proteinExistence type="predicted"/>
<reference evidence="2" key="1">
    <citation type="journal article" date="2019" name="Int. J. Syst. Evol. Microbiol.">
        <title>The Global Catalogue of Microorganisms (GCM) 10K type strain sequencing project: providing services to taxonomists for standard genome sequencing and annotation.</title>
        <authorList>
            <consortium name="The Broad Institute Genomics Platform"/>
            <consortium name="The Broad Institute Genome Sequencing Center for Infectious Disease"/>
            <person name="Wu L."/>
            <person name="Ma J."/>
        </authorList>
    </citation>
    <scope>NUCLEOTIDE SEQUENCE [LARGE SCALE GENOMIC DNA]</scope>
    <source>
        <strain evidence="2">CCUG 63830</strain>
    </source>
</reference>
<keyword evidence="2" id="KW-1185">Reference proteome</keyword>
<protein>
    <submittedName>
        <fullName evidence="1">Uncharacterized protein</fullName>
    </submittedName>
</protein>
<dbReference type="EMBL" id="JBHSWB010000003">
    <property type="protein sequence ID" value="MFC6663392.1"/>
    <property type="molecule type" value="Genomic_DNA"/>
</dbReference>
<comment type="caution">
    <text evidence="1">The sequence shown here is derived from an EMBL/GenBank/DDBJ whole genome shotgun (WGS) entry which is preliminary data.</text>
</comment>
<accession>A0ABW1ZSB7</accession>
<evidence type="ECO:0000313" key="2">
    <source>
        <dbReference type="Proteomes" id="UP001596317"/>
    </source>
</evidence>
<organism evidence="1 2">
    <name type="scientific">Deinococcus multiflagellatus</name>
    <dbReference type="NCBI Taxonomy" id="1656887"/>
    <lineage>
        <taxon>Bacteria</taxon>
        <taxon>Thermotogati</taxon>
        <taxon>Deinococcota</taxon>
        <taxon>Deinococci</taxon>
        <taxon>Deinococcales</taxon>
        <taxon>Deinococcaceae</taxon>
        <taxon>Deinococcus</taxon>
    </lineage>
</organism>
<name>A0ABW1ZSB7_9DEIO</name>